<dbReference type="PANTHER" id="PTHR16489">
    <property type="entry name" value="GH11727P"/>
    <property type="match status" value="1"/>
</dbReference>
<name>A0A0K8V9E4_BACLA</name>
<comment type="subunit">
    <text evidence="4">Interacts (via C-terminus) with host PPP1CB.</text>
</comment>
<feature type="compositionally biased region" description="Acidic residues" evidence="13">
    <location>
        <begin position="236"/>
        <end position="248"/>
    </location>
</feature>
<dbReference type="InterPro" id="IPR051254">
    <property type="entry name" value="PPP1R15"/>
</dbReference>
<dbReference type="PANTHER" id="PTHR16489:SF12">
    <property type="entry name" value="GH11727P"/>
    <property type="match status" value="1"/>
</dbReference>
<dbReference type="AlphaFoldDB" id="A0A0K8V9E4"/>
<dbReference type="EMBL" id="GDHF01016808">
    <property type="protein sequence ID" value="JAI35506.1"/>
    <property type="molecule type" value="Transcribed_RNA"/>
</dbReference>
<comment type="similarity">
    <text evidence="3">Belongs to the PPP1R15 family.</text>
</comment>
<evidence type="ECO:0000256" key="10">
    <source>
        <dbReference type="ARBA" id="ARBA00023258"/>
    </source>
</evidence>
<dbReference type="GO" id="GO:0019888">
    <property type="term" value="F:protein phosphatase regulator activity"/>
    <property type="evidence" value="ECO:0007669"/>
    <property type="project" value="TreeGrafter"/>
</dbReference>
<gene>
    <name evidence="15" type="primary">Ppp1r15a_4</name>
    <name evidence="15" type="ORF">c0_g1_i3</name>
</gene>
<dbReference type="GO" id="GO:0034976">
    <property type="term" value="P:response to endoplasmic reticulum stress"/>
    <property type="evidence" value="ECO:0007669"/>
    <property type="project" value="TreeGrafter"/>
</dbReference>
<comment type="similarity">
    <text evidence="2">Belongs to the asfivirus DP71L family.</text>
</comment>
<evidence type="ECO:0000256" key="8">
    <source>
        <dbReference type="ARBA" id="ARBA00022830"/>
    </source>
</evidence>
<evidence type="ECO:0000256" key="4">
    <source>
        <dbReference type="ARBA" id="ARBA00011204"/>
    </source>
</evidence>
<dbReference type="GO" id="GO:0039502">
    <property type="term" value="P:symbiont-mediated suppression of host type I interferon-mediated signaling pathway"/>
    <property type="evidence" value="ECO:0007669"/>
    <property type="project" value="UniProtKB-KW"/>
</dbReference>
<keyword evidence="8" id="KW-1114">Inhibition of host interferon signaling pathway by virus</keyword>
<dbReference type="GO" id="GO:0000164">
    <property type="term" value="C:protein phosphatase type 1 complex"/>
    <property type="evidence" value="ECO:0007669"/>
    <property type="project" value="TreeGrafter"/>
</dbReference>
<organism evidence="15">
    <name type="scientific">Bactrocera latifrons</name>
    <name type="common">Malaysian fruit fly</name>
    <name type="synonym">Chaetodacus latifrons</name>
    <dbReference type="NCBI Taxonomy" id="174628"/>
    <lineage>
        <taxon>Eukaryota</taxon>
        <taxon>Metazoa</taxon>
        <taxon>Ecdysozoa</taxon>
        <taxon>Arthropoda</taxon>
        <taxon>Hexapoda</taxon>
        <taxon>Insecta</taxon>
        <taxon>Pterygota</taxon>
        <taxon>Neoptera</taxon>
        <taxon>Endopterygota</taxon>
        <taxon>Diptera</taxon>
        <taxon>Brachycera</taxon>
        <taxon>Muscomorpha</taxon>
        <taxon>Tephritoidea</taxon>
        <taxon>Tephritidae</taxon>
        <taxon>Bactrocera</taxon>
        <taxon>Bactrocera</taxon>
    </lineage>
</organism>
<keyword evidence="10" id="KW-0922">Interferon antiviral system evasion</keyword>
<dbReference type="OrthoDB" id="5976067at2759"/>
<reference evidence="15" key="1">
    <citation type="submission" date="2015-06" db="EMBL/GenBank/DDBJ databases">
        <authorList>
            <person name="Hoefler B.C."/>
            <person name="Straight P.D."/>
        </authorList>
    </citation>
    <scope>NUCLEOTIDE SEQUENCE</scope>
</reference>
<evidence type="ECO:0000256" key="3">
    <source>
        <dbReference type="ARBA" id="ARBA00010161"/>
    </source>
</evidence>
<dbReference type="InterPro" id="IPR019523">
    <property type="entry name" value="Prot_Pase1_reg-su15A/B_C"/>
</dbReference>
<comment type="function">
    <text evidence="1">Interacts with the host phosphatase PP1 catalytic subunit (PPP1CB) and recruits it to dephosphorylate EIF2S1/eIF2alpha and therefore restores the host translation that has been shut-down by the host. Also inhibits the EIF2S1/eIF2alpha-ATF4-DDIT3/CHOP pathway.</text>
</comment>
<evidence type="ECO:0000256" key="13">
    <source>
        <dbReference type="SAM" id="MobiDB-lite"/>
    </source>
</evidence>
<evidence type="ECO:0000256" key="7">
    <source>
        <dbReference type="ARBA" id="ARBA00022632"/>
    </source>
</evidence>
<evidence type="ECO:0000259" key="14">
    <source>
        <dbReference type="Pfam" id="PF10488"/>
    </source>
</evidence>
<accession>A0A0K8V9E4</accession>
<evidence type="ECO:0000256" key="9">
    <source>
        <dbReference type="ARBA" id="ARBA00022921"/>
    </source>
</evidence>
<evidence type="ECO:0000256" key="1">
    <source>
        <dbReference type="ARBA" id="ARBA00003756"/>
    </source>
</evidence>
<feature type="region of interest" description="Disordered" evidence="13">
    <location>
        <begin position="161"/>
        <end position="190"/>
    </location>
</feature>
<feature type="domain" description="Protein phosphatase 1 regulatory subunit 15A/B C-terminal" evidence="14">
    <location>
        <begin position="290"/>
        <end position="332"/>
    </location>
</feature>
<dbReference type="GO" id="GO:0051246">
    <property type="term" value="P:regulation of protein metabolic process"/>
    <property type="evidence" value="ECO:0007669"/>
    <property type="project" value="UniProtKB-ARBA"/>
</dbReference>
<proteinExistence type="inferred from homology"/>
<evidence type="ECO:0000256" key="2">
    <source>
        <dbReference type="ARBA" id="ARBA00007512"/>
    </source>
</evidence>
<dbReference type="GO" id="GO:0005783">
    <property type="term" value="C:endoplasmic reticulum"/>
    <property type="evidence" value="ECO:0007669"/>
    <property type="project" value="TreeGrafter"/>
</dbReference>
<keyword evidence="6" id="KW-0945">Host-virus interaction</keyword>
<protein>
    <recommendedName>
        <fullName evidence="5">Protein DP71L</fullName>
    </recommendedName>
    <alternativeName>
        <fullName evidence="12">MyD116 homolog</fullName>
    </alternativeName>
</protein>
<sequence>MIIRHMFESNNIFSAHLSWVYKALEFVHLKNKSSVIFNTVICVFNEVKSNLCVNNVLALNISGVNFCKNVNLSHNLERKSVGIWSNCNVCSLSTGSKLNIIKMSLKSFSFTCNAVANCEVPAQSAIRVNIESPFKEPVAQNLLAQLISGLSMPICKDMNKIPNNKPMETGIRENERIPEDSSDKVKDSSFNTHPINLGCSYWKQRQRTLSEHSDDVYFLEDDASNTQNPEQYSTYYDDDDEDSEDDECSSNSSFGCNAEKLNDCVESSKRVRFNLNPEIHVMYAWNFAYRSARKGHWESLARDRDRFRKRIESTSKYINPILTPEHRSFIYNTRFDKNM</sequence>
<evidence type="ECO:0000256" key="11">
    <source>
        <dbReference type="ARBA" id="ARBA00023280"/>
    </source>
</evidence>
<feature type="region of interest" description="Disordered" evidence="13">
    <location>
        <begin position="220"/>
        <end position="252"/>
    </location>
</feature>
<evidence type="ECO:0000256" key="12">
    <source>
        <dbReference type="ARBA" id="ARBA00031298"/>
    </source>
</evidence>
<dbReference type="Pfam" id="PF10488">
    <property type="entry name" value="PP1c_bdg"/>
    <property type="match status" value="1"/>
</dbReference>
<keyword evidence="9" id="KW-0426">Late protein</keyword>
<evidence type="ECO:0000256" key="6">
    <source>
        <dbReference type="ARBA" id="ARBA00022581"/>
    </source>
</evidence>
<evidence type="ECO:0000256" key="5">
    <source>
        <dbReference type="ARBA" id="ARBA00019072"/>
    </source>
</evidence>
<keyword evidence="11" id="KW-0899">Viral immunoevasion</keyword>
<evidence type="ECO:0000313" key="15">
    <source>
        <dbReference type="EMBL" id="JAI35506.1"/>
    </source>
</evidence>
<feature type="compositionally biased region" description="Basic and acidic residues" evidence="13">
    <location>
        <begin position="170"/>
        <end position="187"/>
    </location>
</feature>
<keyword evidence="7" id="KW-1090">Inhibition of host innate immune response by virus</keyword>